<protein>
    <submittedName>
        <fullName evidence="1">Uncharacterized protein</fullName>
    </submittedName>
</protein>
<organism evidence="1 2">
    <name type="scientific">Gossypium darwinii</name>
    <name type="common">Darwin's cotton</name>
    <name type="synonym">Gossypium barbadense var. darwinii</name>
    <dbReference type="NCBI Taxonomy" id="34276"/>
    <lineage>
        <taxon>Eukaryota</taxon>
        <taxon>Viridiplantae</taxon>
        <taxon>Streptophyta</taxon>
        <taxon>Embryophyta</taxon>
        <taxon>Tracheophyta</taxon>
        <taxon>Spermatophyta</taxon>
        <taxon>Magnoliopsida</taxon>
        <taxon>eudicotyledons</taxon>
        <taxon>Gunneridae</taxon>
        <taxon>Pentapetalae</taxon>
        <taxon>rosids</taxon>
        <taxon>malvids</taxon>
        <taxon>Malvales</taxon>
        <taxon>Malvaceae</taxon>
        <taxon>Malvoideae</taxon>
        <taxon>Gossypium</taxon>
    </lineage>
</organism>
<reference evidence="1 2" key="1">
    <citation type="submission" date="2019-06" db="EMBL/GenBank/DDBJ databases">
        <title>WGS assembly of Gossypium darwinii.</title>
        <authorList>
            <person name="Chen Z.J."/>
            <person name="Sreedasyam A."/>
            <person name="Ando A."/>
            <person name="Song Q."/>
            <person name="De L."/>
            <person name="Hulse-Kemp A."/>
            <person name="Ding M."/>
            <person name="Ye W."/>
            <person name="Kirkbride R."/>
            <person name="Jenkins J."/>
            <person name="Plott C."/>
            <person name="Lovell J."/>
            <person name="Lin Y.-M."/>
            <person name="Vaughn R."/>
            <person name="Liu B."/>
            <person name="Li W."/>
            <person name="Simpson S."/>
            <person name="Scheffler B."/>
            <person name="Saski C."/>
            <person name="Grover C."/>
            <person name="Hu G."/>
            <person name="Conover J."/>
            <person name="Carlson J."/>
            <person name="Shu S."/>
            <person name="Boston L."/>
            <person name="Williams M."/>
            <person name="Peterson D."/>
            <person name="Mcgee K."/>
            <person name="Jones D."/>
            <person name="Wendel J."/>
            <person name="Stelly D."/>
            <person name="Grimwood J."/>
            <person name="Schmutz J."/>
        </authorList>
    </citation>
    <scope>NUCLEOTIDE SEQUENCE [LARGE SCALE GENOMIC DNA]</scope>
    <source>
        <strain evidence="1">1808015.09</strain>
    </source>
</reference>
<keyword evidence="2" id="KW-1185">Reference proteome</keyword>
<dbReference type="Proteomes" id="UP000323506">
    <property type="component" value="Chromosome D11"/>
</dbReference>
<sequence>MRITRERTKNGGLDRFLWFGMRKVLSILSRFLFFNNQTFNSGDCPHFCLSEGTAEVGY</sequence>
<dbReference type="AlphaFoldDB" id="A0A5D2AMR4"/>
<proteinExistence type="predicted"/>
<dbReference type="EMBL" id="CM017711">
    <property type="protein sequence ID" value="TYG45759.1"/>
    <property type="molecule type" value="Genomic_DNA"/>
</dbReference>
<evidence type="ECO:0000313" key="1">
    <source>
        <dbReference type="EMBL" id="TYG45759.1"/>
    </source>
</evidence>
<name>A0A5D2AMR4_GOSDA</name>
<gene>
    <name evidence="1" type="ORF">ES288_D11G200500v1</name>
</gene>
<evidence type="ECO:0000313" key="2">
    <source>
        <dbReference type="Proteomes" id="UP000323506"/>
    </source>
</evidence>
<accession>A0A5D2AMR4</accession>